<feature type="coiled-coil region" evidence="1">
    <location>
        <begin position="120"/>
        <end position="155"/>
    </location>
</feature>
<organism evidence="2 3">
    <name type="scientific">Planomonospora alba</name>
    <dbReference type="NCBI Taxonomy" id="161354"/>
    <lineage>
        <taxon>Bacteria</taxon>
        <taxon>Bacillati</taxon>
        <taxon>Actinomycetota</taxon>
        <taxon>Actinomycetes</taxon>
        <taxon>Streptosporangiales</taxon>
        <taxon>Streptosporangiaceae</taxon>
        <taxon>Planomonospora</taxon>
    </lineage>
</organism>
<dbReference type="EMBL" id="BAAAUT010000031">
    <property type="protein sequence ID" value="GAA3144682.1"/>
    <property type="molecule type" value="Genomic_DNA"/>
</dbReference>
<gene>
    <name evidence="2" type="ORF">GCM10010466_39730</name>
</gene>
<comment type="caution">
    <text evidence="2">The sequence shown here is derived from an EMBL/GenBank/DDBJ whole genome shotgun (WGS) entry which is preliminary data.</text>
</comment>
<evidence type="ECO:0000256" key="1">
    <source>
        <dbReference type="SAM" id="Coils"/>
    </source>
</evidence>
<keyword evidence="1" id="KW-0175">Coiled coil</keyword>
<name>A0ABP6NDH9_9ACTN</name>
<reference evidence="3" key="1">
    <citation type="journal article" date="2019" name="Int. J. Syst. Evol. Microbiol.">
        <title>The Global Catalogue of Microorganisms (GCM) 10K type strain sequencing project: providing services to taxonomists for standard genome sequencing and annotation.</title>
        <authorList>
            <consortium name="The Broad Institute Genomics Platform"/>
            <consortium name="The Broad Institute Genome Sequencing Center for Infectious Disease"/>
            <person name="Wu L."/>
            <person name="Ma J."/>
        </authorList>
    </citation>
    <scope>NUCLEOTIDE SEQUENCE [LARGE SCALE GENOMIC DNA]</scope>
    <source>
        <strain evidence="3">JCM 9373</strain>
    </source>
</reference>
<dbReference type="RefSeq" id="WP_344861641.1">
    <property type="nucleotide sequence ID" value="NZ_BAAAUT010000031.1"/>
</dbReference>
<accession>A0ABP6NDH9</accession>
<keyword evidence="3" id="KW-1185">Reference proteome</keyword>
<evidence type="ECO:0000313" key="3">
    <source>
        <dbReference type="Proteomes" id="UP001500320"/>
    </source>
</evidence>
<sequence>MTSTTPAAATPAALTNFAPAELVTMAADALEGKLARFGRYVPLNLSVLATYAAEGTLDGSVMPVDALIPATDADPAEYVYTDAKGGRWILRSKRGLTLLGVEAGHAYAGEMKPGQIRAAAEKIAAEIATAKAKAVEEENARLKAELEALKAAKAETPAAPKATGRTTK</sequence>
<evidence type="ECO:0000313" key="2">
    <source>
        <dbReference type="EMBL" id="GAA3144682.1"/>
    </source>
</evidence>
<proteinExistence type="predicted"/>
<dbReference type="Proteomes" id="UP001500320">
    <property type="component" value="Unassembled WGS sequence"/>
</dbReference>
<protein>
    <submittedName>
        <fullName evidence="2">Uncharacterized protein</fullName>
    </submittedName>
</protein>